<keyword evidence="1" id="KW-0067">ATP-binding</keyword>
<dbReference type="InterPro" id="IPR011009">
    <property type="entry name" value="Kinase-like_dom_sf"/>
</dbReference>
<dbReference type="OrthoDB" id="6718656at2759"/>
<feature type="non-terminal residue" evidence="3">
    <location>
        <position position="245"/>
    </location>
</feature>
<dbReference type="AlphaFoldDB" id="A0A9N9GA62"/>
<evidence type="ECO:0000313" key="3">
    <source>
        <dbReference type="EMBL" id="CAG8592376.1"/>
    </source>
</evidence>
<proteinExistence type="predicted"/>
<feature type="domain" description="Protein kinase" evidence="2">
    <location>
        <begin position="30"/>
        <end position="245"/>
    </location>
</feature>
<dbReference type="PROSITE" id="PS00107">
    <property type="entry name" value="PROTEIN_KINASE_ATP"/>
    <property type="match status" value="1"/>
</dbReference>
<dbReference type="InterPro" id="IPR051681">
    <property type="entry name" value="Ser/Thr_Kinases-Pseudokinases"/>
</dbReference>
<dbReference type="Proteomes" id="UP000789342">
    <property type="component" value="Unassembled WGS sequence"/>
</dbReference>
<dbReference type="GO" id="GO:0005524">
    <property type="term" value="F:ATP binding"/>
    <property type="evidence" value="ECO:0007669"/>
    <property type="project" value="UniProtKB-UniRule"/>
</dbReference>
<evidence type="ECO:0000313" key="4">
    <source>
        <dbReference type="Proteomes" id="UP000789342"/>
    </source>
</evidence>
<dbReference type="EMBL" id="CAJVPV010005536">
    <property type="protein sequence ID" value="CAG8592376.1"/>
    <property type="molecule type" value="Genomic_DNA"/>
</dbReference>
<keyword evidence="1" id="KW-0547">Nucleotide-binding</keyword>
<dbReference type="PROSITE" id="PS50011">
    <property type="entry name" value="PROTEIN_KINASE_DOM"/>
    <property type="match status" value="1"/>
</dbReference>
<dbReference type="PANTHER" id="PTHR44329">
    <property type="entry name" value="SERINE/THREONINE-PROTEIN KINASE TNNI3K-RELATED"/>
    <property type="match status" value="1"/>
</dbReference>
<dbReference type="InterPro" id="IPR017441">
    <property type="entry name" value="Protein_kinase_ATP_BS"/>
</dbReference>
<sequence length="245" mass="27913">KSSVQMDKNKKLFQCAITEYELNNIPIGKLKNKEIIGKGAFGCVYKCNIIGDSRMVAIKEVSVGDENSDMSIKSFLDEFKVHSRAKNHRIIELFGMSYDESVDLCYVVTELAECDLRKYLTDKKDELNWDKKIELAIQLAEGLLYIHNTMNVAHCDLNVREVPVIGTPLSFVQLYSNCWEASPLLRPTADQIFNELKSLSLDPMYEGDNFFNDILSNTSDSNRHNYSADVLEESFDVSKSKIEQL</sequence>
<reference evidence="3" key="1">
    <citation type="submission" date="2021-06" db="EMBL/GenBank/DDBJ databases">
        <authorList>
            <person name="Kallberg Y."/>
            <person name="Tangrot J."/>
            <person name="Rosling A."/>
        </authorList>
    </citation>
    <scope>NUCLEOTIDE SEQUENCE</scope>
    <source>
        <strain evidence="3">CL551</strain>
    </source>
</reference>
<protein>
    <submittedName>
        <fullName evidence="3">6737_t:CDS:1</fullName>
    </submittedName>
</protein>
<dbReference type="GO" id="GO:0004674">
    <property type="term" value="F:protein serine/threonine kinase activity"/>
    <property type="evidence" value="ECO:0007669"/>
    <property type="project" value="TreeGrafter"/>
</dbReference>
<feature type="binding site" evidence="1">
    <location>
        <position position="59"/>
    </location>
    <ligand>
        <name>ATP</name>
        <dbReference type="ChEBI" id="CHEBI:30616"/>
    </ligand>
</feature>
<dbReference type="InterPro" id="IPR000719">
    <property type="entry name" value="Prot_kinase_dom"/>
</dbReference>
<accession>A0A9N9GA62</accession>
<organism evidence="3 4">
    <name type="scientific">Acaulospora morrowiae</name>
    <dbReference type="NCBI Taxonomy" id="94023"/>
    <lineage>
        <taxon>Eukaryota</taxon>
        <taxon>Fungi</taxon>
        <taxon>Fungi incertae sedis</taxon>
        <taxon>Mucoromycota</taxon>
        <taxon>Glomeromycotina</taxon>
        <taxon>Glomeromycetes</taxon>
        <taxon>Diversisporales</taxon>
        <taxon>Acaulosporaceae</taxon>
        <taxon>Acaulospora</taxon>
    </lineage>
</organism>
<dbReference type="Gene3D" id="1.10.510.10">
    <property type="entry name" value="Transferase(Phosphotransferase) domain 1"/>
    <property type="match status" value="1"/>
</dbReference>
<keyword evidence="4" id="KW-1185">Reference proteome</keyword>
<evidence type="ECO:0000256" key="1">
    <source>
        <dbReference type="PROSITE-ProRule" id="PRU10141"/>
    </source>
</evidence>
<dbReference type="CDD" id="cd00180">
    <property type="entry name" value="PKc"/>
    <property type="match status" value="1"/>
</dbReference>
<name>A0A9N9GA62_9GLOM</name>
<gene>
    <name evidence="3" type="ORF">AMORRO_LOCUS7404</name>
</gene>
<comment type="caution">
    <text evidence="3">The sequence shown here is derived from an EMBL/GenBank/DDBJ whole genome shotgun (WGS) entry which is preliminary data.</text>
</comment>
<dbReference type="Pfam" id="PF07714">
    <property type="entry name" value="PK_Tyr_Ser-Thr"/>
    <property type="match status" value="1"/>
</dbReference>
<evidence type="ECO:0000259" key="2">
    <source>
        <dbReference type="PROSITE" id="PS50011"/>
    </source>
</evidence>
<dbReference type="SUPFAM" id="SSF56112">
    <property type="entry name" value="Protein kinase-like (PK-like)"/>
    <property type="match status" value="1"/>
</dbReference>
<dbReference type="InterPro" id="IPR001245">
    <property type="entry name" value="Ser-Thr/Tyr_kinase_cat_dom"/>
</dbReference>